<dbReference type="RefSeq" id="WP_216469667.1">
    <property type="nucleotide sequence ID" value="NZ_JAHLQI010000002.1"/>
</dbReference>
<feature type="domain" description="DUF4367" evidence="2">
    <location>
        <begin position="117"/>
        <end position="225"/>
    </location>
</feature>
<keyword evidence="4" id="KW-1185">Reference proteome</keyword>
<reference evidence="3 4" key="1">
    <citation type="submission" date="2021-06" db="EMBL/GenBank/DDBJ databases">
        <authorList>
            <person name="Sun Q."/>
            <person name="Li D."/>
        </authorList>
    </citation>
    <scope>NUCLEOTIDE SEQUENCE [LARGE SCALE GENOMIC DNA]</scope>
    <source>
        <strain evidence="3 4">MSJd-7</strain>
    </source>
</reference>
<accession>A0ABS6EQP0</accession>
<keyword evidence="1" id="KW-0812">Transmembrane</keyword>
<evidence type="ECO:0000256" key="1">
    <source>
        <dbReference type="SAM" id="Phobius"/>
    </source>
</evidence>
<keyword evidence="1" id="KW-1133">Transmembrane helix</keyword>
<organism evidence="3 4">
    <name type="scientific">Butyricicoccus intestinisimiae</name>
    <dbReference type="NCBI Taxonomy" id="2841509"/>
    <lineage>
        <taxon>Bacteria</taxon>
        <taxon>Bacillati</taxon>
        <taxon>Bacillota</taxon>
        <taxon>Clostridia</taxon>
        <taxon>Eubacteriales</taxon>
        <taxon>Butyricicoccaceae</taxon>
        <taxon>Butyricicoccus</taxon>
    </lineage>
</organism>
<gene>
    <name evidence="3" type="ORF">KQI75_05190</name>
</gene>
<evidence type="ECO:0000313" key="4">
    <source>
        <dbReference type="Proteomes" id="UP000783588"/>
    </source>
</evidence>
<protein>
    <submittedName>
        <fullName evidence="3">DUF4367 domain-containing protein</fullName>
    </submittedName>
</protein>
<dbReference type="Proteomes" id="UP000783588">
    <property type="component" value="Unassembled WGS sequence"/>
</dbReference>
<sequence>MKLTDELLEQHAAEARDLWLSTLPQQEEVPPHKFSRRFERKMRRLRAEQRRSPRMNRVVHILRYVAACAAVVLCIGGTAYAYRIGVIDTIVQVFREYTSITYSSETAAEDAEFPKSTFGYIPEGMVRNEDECMKDEFMKITAYKNPQDESSFTLYEELITFSNGGTHNIDTENATVSHFIIDGEEAISSYKDHTTVISWTHESIIYTLITYHLSPEDAKQIALNIHSK</sequence>
<dbReference type="InterPro" id="IPR025377">
    <property type="entry name" value="DUF4367"/>
</dbReference>
<evidence type="ECO:0000313" key="3">
    <source>
        <dbReference type="EMBL" id="MBU5490019.1"/>
    </source>
</evidence>
<comment type="caution">
    <text evidence="3">The sequence shown here is derived from an EMBL/GenBank/DDBJ whole genome shotgun (WGS) entry which is preliminary data.</text>
</comment>
<dbReference type="Pfam" id="PF14285">
    <property type="entry name" value="DUF4367"/>
    <property type="match status" value="1"/>
</dbReference>
<evidence type="ECO:0000259" key="2">
    <source>
        <dbReference type="Pfam" id="PF14285"/>
    </source>
</evidence>
<keyword evidence="1" id="KW-0472">Membrane</keyword>
<name>A0ABS6EQP0_9FIRM</name>
<proteinExistence type="predicted"/>
<dbReference type="EMBL" id="JAHLQI010000002">
    <property type="protein sequence ID" value="MBU5490019.1"/>
    <property type="molecule type" value="Genomic_DNA"/>
</dbReference>
<feature type="transmembrane region" description="Helical" evidence="1">
    <location>
        <begin position="61"/>
        <end position="82"/>
    </location>
</feature>